<feature type="non-terminal residue" evidence="2">
    <location>
        <position position="1"/>
    </location>
</feature>
<dbReference type="InterPro" id="IPR031804">
    <property type="entry name" value="DUF4743"/>
</dbReference>
<feature type="domain" description="DUF4743" evidence="1">
    <location>
        <begin position="13"/>
        <end position="140"/>
    </location>
</feature>
<proteinExistence type="predicted"/>
<dbReference type="EMBL" id="HACG01032248">
    <property type="protein sequence ID" value="CEK79113.1"/>
    <property type="molecule type" value="Transcribed_RNA"/>
</dbReference>
<accession>A0A0B7AEA6</accession>
<reference evidence="2" key="1">
    <citation type="submission" date="2014-12" db="EMBL/GenBank/DDBJ databases">
        <title>Insight into the proteome of Arion vulgaris.</title>
        <authorList>
            <person name="Aradska J."/>
            <person name="Bulat T."/>
            <person name="Smidak R."/>
            <person name="Sarate P."/>
            <person name="Gangsoo J."/>
            <person name="Sialana F."/>
            <person name="Bilban M."/>
            <person name="Lubec G."/>
        </authorList>
    </citation>
    <scope>NUCLEOTIDE SEQUENCE</scope>
    <source>
        <tissue evidence="2">Skin</tissue>
    </source>
</reference>
<evidence type="ECO:0000259" key="1">
    <source>
        <dbReference type="Pfam" id="PF15916"/>
    </source>
</evidence>
<name>A0A0B7AEA6_9EUPU</name>
<dbReference type="AlphaFoldDB" id="A0A0B7AEA6"/>
<evidence type="ECO:0000313" key="2">
    <source>
        <dbReference type="EMBL" id="CEK79113.1"/>
    </source>
</evidence>
<gene>
    <name evidence="2" type="primary">ORF113685</name>
</gene>
<dbReference type="Gene3D" id="3.30.750.160">
    <property type="match status" value="1"/>
</dbReference>
<dbReference type="Pfam" id="PF15916">
    <property type="entry name" value="DUF4743"/>
    <property type="match status" value="1"/>
</dbReference>
<sequence>RSVDNNFSHVIIKLLTNLNRVTIADALEKGCQPFYVENKQVGLIRPDFWTHLKQYSDVFFVVDSKEKLQDDRQPGVHLSLEYKTYQERTSAINSVLEDLREKDVILALKGWRHENYKLSQKFTDEPFLEIERAGSGLFGLIQYGVHVNGYTRNQNGDLLMWIARRSKTKQTFPNMYDNMVSWTPLIFVNHLFLLLNTAGLSNTTRGRHGSHIMHFLCPKLLR</sequence>
<protein>
    <recommendedName>
        <fullName evidence="1">DUF4743 domain-containing protein</fullName>
    </recommendedName>
</protein>
<organism evidence="2">
    <name type="scientific">Arion vulgaris</name>
    <dbReference type="NCBI Taxonomy" id="1028688"/>
    <lineage>
        <taxon>Eukaryota</taxon>
        <taxon>Metazoa</taxon>
        <taxon>Spiralia</taxon>
        <taxon>Lophotrochozoa</taxon>
        <taxon>Mollusca</taxon>
        <taxon>Gastropoda</taxon>
        <taxon>Heterobranchia</taxon>
        <taxon>Euthyneura</taxon>
        <taxon>Panpulmonata</taxon>
        <taxon>Eupulmonata</taxon>
        <taxon>Stylommatophora</taxon>
        <taxon>Helicina</taxon>
        <taxon>Arionoidea</taxon>
        <taxon>Arionidae</taxon>
        <taxon>Arion</taxon>
    </lineage>
</organism>